<dbReference type="PROSITE" id="PS51257">
    <property type="entry name" value="PROKAR_LIPOPROTEIN"/>
    <property type="match status" value="1"/>
</dbReference>
<dbReference type="Proteomes" id="UP000199594">
    <property type="component" value="Unassembled WGS sequence"/>
</dbReference>
<dbReference type="EMBL" id="FPAQ01000028">
    <property type="protein sequence ID" value="SFT88693.1"/>
    <property type="molecule type" value="Genomic_DNA"/>
</dbReference>
<organism evidence="2 3">
    <name type="scientific">Halomonas saccharevitans</name>
    <dbReference type="NCBI Taxonomy" id="416872"/>
    <lineage>
        <taxon>Bacteria</taxon>
        <taxon>Pseudomonadati</taxon>
        <taxon>Pseudomonadota</taxon>
        <taxon>Gammaproteobacteria</taxon>
        <taxon>Oceanospirillales</taxon>
        <taxon>Halomonadaceae</taxon>
        <taxon>Halomonas</taxon>
    </lineage>
</organism>
<evidence type="ECO:0000256" key="1">
    <source>
        <dbReference type="SAM" id="SignalP"/>
    </source>
</evidence>
<evidence type="ECO:0008006" key="4">
    <source>
        <dbReference type="Google" id="ProtNLM"/>
    </source>
</evidence>
<gene>
    <name evidence="2" type="ORF">SAMN04487956_12826</name>
</gene>
<evidence type="ECO:0000313" key="3">
    <source>
        <dbReference type="Proteomes" id="UP000199594"/>
    </source>
</evidence>
<dbReference type="AlphaFoldDB" id="A0A1I7BNE4"/>
<feature type="signal peptide" evidence="1">
    <location>
        <begin position="1"/>
        <end position="22"/>
    </location>
</feature>
<dbReference type="RefSeq" id="WP_245781542.1">
    <property type="nucleotide sequence ID" value="NZ_FPAQ01000028.1"/>
</dbReference>
<proteinExistence type="predicted"/>
<keyword evidence="1" id="KW-0732">Signal</keyword>
<accession>A0A1I7BNE4</accession>
<protein>
    <recommendedName>
        <fullName evidence="4">Glucose-inhibited division protein B</fullName>
    </recommendedName>
</protein>
<sequence>MSAQRRRAGTGAALRFATLLFAALSLTGCGDGEGMTEVPLPVLADNPAAHDDSRVATRGVVRRFEDPLHYWIEDEDLHRVEIFPHERIATYLGEAVRVKGHFRFSPTEGRRLTLERVERLGAE</sequence>
<name>A0A1I7BNE4_9GAMM</name>
<feature type="chain" id="PRO_5011510899" description="Glucose-inhibited division protein B" evidence="1">
    <location>
        <begin position="23"/>
        <end position="123"/>
    </location>
</feature>
<reference evidence="2 3" key="1">
    <citation type="submission" date="2016-10" db="EMBL/GenBank/DDBJ databases">
        <authorList>
            <person name="de Groot N.N."/>
        </authorList>
    </citation>
    <scope>NUCLEOTIDE SEQUENCE [LARGE SCALE GENOMIC DNA]</scope>
    <source>
        <strain evidence="2 3">CGMCC 1.6493</strain>
    </source>
</reference>
<evidence type="ECO:0000313" key="2">
    <source>
        <dbReference type="EMBL" id="SFT88693.1"/>
    </source>
</evidence>